<reference evidence="1" key="1">
    <citation type="submission" date="2022-04" db="EMBL/GenBank/DDBJ databases">
        <title>Chromosome-scale genome assembly of Holotrichia oblita Faldermann.</title>
        <authorList>
            <person name="Rongchong L."/>
        </authorList>
    </citation>
    <scope>NUCLEOTIDE SEQUENCE</scope>
    <source>
        <strain evidence="1">81SQS9</strain>
    </source>
</reference>
<organism evidence="1 2">
    <name type="scientific">Holotrichia oblita</name>
    <name type="common">Chafer beetle</name>
    <dbReference type="NCBI Taxonomy" id="644536"/>
    <lineage>
        <taxon>Eukaryota</taxon>
        <taxon>Metazoa</taxon>
        <taxon>Ecdysozoa</taxon>
        <taxon>Arthropoda</taxon>
        <taxon>Hexapoda</taxon>
        <taxon>Insecta</taxon>
        <taxon>Pterygota</taxon>
        <taxon>Neoptera</taxon>
        <taxon>Endopterygota</taxon>
        <taxon>Coleoptera</taxon>
        <taxon>Polyphaga</taxon>
        <taxon>Scarabaeiformia</taxon>
        <taxon>Scarabaeidae</taxon>
        <taxon>Melolonthinae</taxon>
        <taxon>Holotrichia</taxon>
    </lineage>
</organism>
<dbReference type="Proteomes" id="UP001056778">
    <property type="component" value="Chromosome 2"/>
</dbReference>
<dbReference type="EMBL" id="CM043016">
    <property type="protein sequence ID" value="KAI4467406.1"/>
    <property type="molecule type" value="Genomic_DNA"/>
</dbReference>
<name>A0ACB9TKK1_HOLOL</name>
<proteinExistence type="predicted"/>
<gene>
    <name evidence="1" type="ORF">MML48_2g00014035</name>
</gene>
<sequence length="408" mass="47770">MDLFCRSVVSGIAEKEEIIFPKYEVLPGSEPGDGYLGTHKIVKIRGANKCLELFVKFIPDDVRFKSEDLGVKAFHNECLFYETIYPILLEFQRNKDCKILFQSVPRCYKVINLEFNKTIMLENILATGYRSFNSKSIMNRGHIEIVLEELGRFHATCFALKDQKMWIYQDIIRNISHPLSEFKYTPDFKRLFDYLVVGARKSLDPTEDREILIVFDKFADKILPFLKLVDSLGTNKYSVINHTDGWCNNFMFKYDDSMNQAKPTNVSILDWQMMMVSLPVIDISYFFYSSGDKTDLDDLQHYLNHYHQCLSVHIEALGSSPEMLYPHAKFCEHWKKYCRYGLIFALLVIKNMLTEKEEVISKKEAATESESSCDMFMFPIKNDKLYKTRIRNIIIHFVKNGFLDEFII</sequence>
<comment type="caution">
    <text evidence="1">The sequence shown here is derived from an EMBL/GenBank/DDBJ whole genome shotgun (WGS) entry which is preliminary data.</text>
</comment>
<accession>A0ACB9TKK1</accession>
<evidence type="ECO:0000313" key="1">
    <source>
        <dbReference type="EMBL" id="KAI4467406.1"/>
    </source>
</evidence>
<keyword evidence="2" id="KW-1185">Reference proteome</keyword>
<evidence type="ECO:0000313" key="2">
    <source>
        <dbReference type="Proteomes" id="UP001056778"/>
    </source>
</evidence>
<protein>
    <submittedName>
        <fullName evidence="1">Uncharacterized protein</fullName>
    </submittedName>
</protein>